<dbReference type="PROSITE" id="PS50011">
    <property type="entry name" value="PROTEIN_KINASE_DOM"/>
    <property type="match status" value="1"/>
</dbReference>
<dbReference type="InterPro" id="IPR000719">
    <property type="entry name" value="Prot_kinase_dom"/>
</dbReference>
<protein>
    <recommendedName>
        <fullName evidence="1">Protein kinase domain-containing protein</fullName>
    </recommendedName>
</protein>
<gene>
    <name evidence="2" type="ORF">JTE90_013610</name>
</gene>
<dbReference type="Gene3D" id="1.10.510.10">
    <property type="entry name" value="Transferase(Phosphotransferase) domain 1"/>
    <property type="match status" value="1"/>
</dbReference>
<evidence type="ECO:0000313" key="2">
    <source>
        <dbReference type="EMBL" id="KAG8173178.1"/>
    </source>
</evidence>
<feature type="domain" description="Protein kinase" evidence="1">
    <location>
        <begin position="1"/>
        <end position="180"/>
    </location>
</feature>
<name>A0AAV6TNH2_9ARAC</name>
<organism evidence="2 3">
    <name type="scientific">Oedothorax gibbosus</name>
    <dbReference type="NCBI Taxonomy" id="931172"/>
    <lineage>
        <taxon>Eukaryota</taxon>
        <taxon>Metazoa</taxon>
        <taxon>Ecdysozoa</taxon>
        <taxon>Arthropoda</taxon>
        <taxon>Chelicerata</taxon>
        <taxon>Arachnida</taxon>
        <taxon>Araneae</taxon>
        <taxon>Araneomorphae</taxon>
        <taxon>Entelegynae</taxon>
        <taxon>Araneoidea</taxon>
        <taxon>Linyphiidae</taxon>
        <taxon>Erigoninae</taxon>
        <taxon>Oedothorax</taxon>
    </lineage>
</organism>
<dbReference type="Proteomes" id="UP000827092">
    <property type="component" value="Unassembled WGS sequence"/>
</dbReference>
<keyword evidence="3" id="KW-1185">Reference proteome</keyword>
<dbReference type="SUPFAM" id="SSF56112">
    <property type="entry name" value="Protein kinase-like (PK-like)"/>
    <property type="match status" value="1"/>
</dbReference>
<dbReference type="InterPro" id="IPR011009">
    <property type="entry name" value="Kinase-like_dom_sf"/>
</dbReference>
<proteinExistence type="predicted"/>
<dbReference type="EMBL" id="JAFNEN010002005">
    <property type="protein sequence ID" value="KAG8173178.1"/>
    <property type="molecule type" value="Genomic_DNA"/>
</dbReference>
<reference evidence="2 3" key="1">
    <citation type="journal article" date="2022" name="Nat. Ecol. Evol.">
        <title>A masculinizing supergene underlies an exaggerated male reproductive morph in a spider.</title>
        <authorList>
            <person name="Hendrickx F."/>
            <person name="De Corte Z."/>
            <person name="Sonet G."/>
            <person name="Van Belleghem S.M."/>
            <person name="Kostlbacher S."/>
            <person name="Vangestel C."/>
        </authorList>
    </citation>
    <scope>NUCLEOTIDE SEQUENCE [LARGE SCALE GENOMIC DNA]</scope>
    <source>
        <strain evidence="2">W744_W776</strain>
    </source>
</reference>
<dbReference type="AlphaFoldDB" id="A0AAV6TNH2"/>
<evidence type="ECO:0000313" key="3">
    <source>
        <dbReference type="Proteomes" id="UP000827092"/>
    </source>
</evidence>
<dbReference type="GO" id="GO:0004672">
    <property type="term" value="F:protein kinase activity"/>
    <property type="evidence" value="ECO:0007669"/>
    <property type="project" value="InterPro"/>
</dbReference>
<dbReference type="GO" id="GO:0005524">
    <property type="term" value="F:ATP binding"/>
    <property type="evidence" value="ECO:0007669"/>
    <property type="project" value="InterPro"/>
</dbReference>
<evidence type="ECO:0000259" key="1">
    <source>
        <dbReference type="PROSITE" id="PS50011"/>
    </source>
</evidence>
<comment type="caution">
    <text evidence="2">The sequence shown here is derived from an EMBL/GenBank/DDBJ whole genome shotgun (WGS) entry which is preliminary data.</text>
</comment>
<dbReference type="Pfam" id="PF00069">
    <property type="entry name" value="Pkinase"/>
    <property type="match status" value="1"/>
</dbReference>
<sequence length="350" mass="40173">MMSEGEFKMKADALDQAKIWLHQTLCGLEYLHGRDLVHLDVKEDNALLLRTPGFALLHSDDLAKDGSPFMYKPPEVFYLESTVEGKPCDFWYHVHRNFGGLLLSKNLPPIEHNWLMDVHPTLHEILQEKTFKTYFDLTFTKVEKNVEKDYRMALDFIHGFLKMYPSERSTSIESKQHPFLNGGSDVVNTTDDIWNDSLYMGAPEFDNNSISSFSSFDDGEIGFSNEDDSNEGSDFFNMALEDYDTDENGKIFQTQILESRHSSVVTQMSPKFEFVKRYHSSSETFKNNSVTDRYSGINNPKMMVNVISLSEPKESKTAIYDQGNPTKFLSEDIFTDIKYGLEVPELDSDD</sequence>
<accession>A0AAV6TNH2</accession>